<keyword evidence="2" id="KW-0812">Transmembrane</keyword>
<proteinExistence type="predicted"/>
<evidence type="ECO:0000313" key="4">
    <source>
        <dbReference type="Proteomes" id="UP001164459"/>
    </source>
</evidence>
<reference evidence="3" key="1">
    <citation type="submission" date="2022-11" db="EMBL/GenBank/DDBJ databases">
        <title>Minimal conservation of predation-associated metabolite biosynthetic gene clusters underscores biosynthetic potential of Myxococcota including descriptions for ten novel species: Archangium lansinium sp. nov., Myxococcus landrumus sp. nov., Nannocystis bai.</title>
        <authorList>
            <person name="Ahearne A."/>
            <person name="Stevens C."/>
            <person name="Dowd S."/>
        </authorList>
    </citation>
    <scope>NUCLEOTIDE SEQUENCE</scope>
    <source>
        <strain evidence="3">Fl3</strain>
    </source>
</reference>
<evidence type="ECO:0008006" key="5">
    <source>
        <dbReference type="Google" id="ProtNLM"/>
    </source>
</evidence>
<feature type="compositionally biased region" description="Basic and acidic residues" evidence="1">
    <location>
        <begin position="99"/>
        <end position="113"/>
    </location>
</feature>
<dbReference type="RefSeq" id="WP_269037888.1">
    <property type="nucleotide sequence ID" value="NZ_CP114040.1"/>
</dbReference>
<organism evidence="3 4">
    <name type="scientific">Nannocystis punicea</name>
    <dbReference type="NCBI Taxonomy" id="2995304"/>
    <lineage>
        <taxon>Bacteria</taxon>
        <taxon>Pseudomonadati</taxon>
        <taxon>Myxococcota</taxon>
        <taxon>Polyangia</taxon>
        <taxon>Nannocystales</taxon>
        <taxon>Nannocystaceae</taxon>
        <taxon>Nannocystis</taxon>
    </lineage>
</organism>
<protein>
    <recommendedName>
        <fullName evidence="5">Tetratricopeptide repeat protein</fullName>
    </recommendedName>
</protein>
<keyword evidence="2" id="KW-1133">Transmembrane helix</keyword>
<keyword evidence="4" id="KW-1185">Reference proteome</keyword>
<sequence length="266" mass="28091">MEELDRSAHELLREYRVEAGLDAPARTRVWRRLEGSIETCPIEQAPPARRPRGQMAAAVVIVSLAAAILLLVCDRRGLLASGRGDDAEAAAYAASGAGETRELERSSRPKVEAAEPTSPELEAATAASVAPEANDAPARPRGPRVGPRVRGGVIESQVDKDMSNETGSSGQSSLAAELELLRRARAALDGGDAAGALQDLAGHERAFAAGQMLQDRLLLRMEALCALGKGRQARAEAAVFLRAYPGSTHIARVQTICPESSNVVTD</sequence>
<feature type="transmembrane region" description="Helical" evidence="2">
    <location>
        <begin position="55"/>
        <end position="73"/>
    </location>
</feature>
<evidence type="ECO:0000313" key="3">
    <source>
        <dbReference type="EMBL" id="WAS95547.1"/>
    </source>
</evidence>
<feature type="compositionally biased region" description="Low complexity" evidence="1">
    <location>
        <begin position="120"/>
        <end position="133"/>
    </location>
</feature>
<name>A0ABY7H8F1_9BACT</name>
<gene>
    <name evidence="3" type="ORF">O0S08_05240</name>
</gene>
<keyword evidence="2" id="KW-0472">Membrane</keyword>
<feature type="region of interest" description="Disordered" evidence="1">
    <location>
        <begin position="93"/>
        <end position="173"/>
    </location>
</feature>
<accession>A0ABY7H8F1</accession>
<feature type="compositionally biased region" description="Low complexity" evidence="1">
    <location>
        <begin position="143"/>
        <end position="153"/>
    </location>
</feature>
<dbReference type="Proteomes" id="UP001164459">
    <property type="component" value="Chromosome"/>
</dbReference>
<evidence type="ECO:0000256" key="1">
    <source>
        <dbReference type="SAM" id="MobiDB-lite"/>
    </source>
</evidence>
<evidence type="ECO:0000256" key="2">
    <source>
        <dbReference type="SAM" id="Phobius"/>
    </source>
</evidence>
<dbReference type="EMBL" id="CP114040">
    <property type="protein sequence ID" value="WAS95547.1"/>
    <property type="molecule type" value="Genomic_DNA"/>
</dbReference>